<dbReference type="PANTHER" id="PTHR47911:SF1">
    <property type="entry name" value="OS06G0664400 PROTEIN"/>
    <property type="match status" value="1"/>
</dbReference>
<reference evidence="2" key="1">
    <citation type="journal article" date="2023" name="Nat. Commun.">
        <title>Diploid and tetraploid genomes of Acorus and the evolution of monocots.</title>
        <authorList>
            <person name="Ma L."/>
            <person name="Liu K.W."/>
            <person name="Li Z."/>
            <person name="Hsiao Y.Y."/>
            <person name="Qi Y."/>
            <person name="Fu T."/>
            <person name="Tang G.D."/>
            <person name="Zhang D."/>
            <person name="Sun W.H."/>
            <person name="Liu D.K."/>
            <person name="Li Y."/>
            <person name="Chen G.Z."/>
            <person name="Liu X.D."/>
            <person name="Liao X.Y."/>
            <person name="Jiang Y.T."/>
            <person name="Yu X."/>
            <person name="Hao Y."/>
            <person name="Huang J."/>
            <person name="Zhao X.W."/>
            <person name="Ke S."/>
            <person name="Chen Y.Y."/>
            <person name="Wu W.L."/>
            <person name="Hsu J.L."/>
            <person name="Lin Y.F."/>
            <person name="Huang M.D."/>
            <person name="Li C.Y."/>
            <person name="Huang L."/>
            <person name="Wang Z.W."/>
            <person name="Zhao X."/>
            <person name="Zhong W.Y."/>
            <person name="Peng D.H."/>
            <person name="Ahmad S."/>
            <person name="Lan S."/>
            <person name="Zhang J.S."/>
            <person name="Tsai W.C."/>
            <person name="Van de Peer Y."/>
            <person name="Liu Z.J."/>
        </authorList>
    </citation>
    <scope>NUCLEOTIDE SEQUENCE</scope>
    <source>
        <strain evidence="2">SCP</strain>
    </source>
</reference>
<feature type="compositionally biased region" description="Basic residues" evidence="1">
    <location>
        <begin position="192"/>
        <end position="203"/>
    </location>
</feature>
<feature type="compositionally biased region" description="Low complexity" evidence="1">
    <location>
        <begin position="17"/>
        <end position="28"/>
    </location>
</feature>
<evidence type="ECO:0000256" key="1">
    <source>
        <dbReference type="SAM" id="MobiDB-lite"/>
    </source>
</evidence>
<feature type="region of interest" description="Disordered" evidence="1">
    <location>
        <begin position="1"/>
        <end position="214"/>
    </location>
</feature>
<protein>
    <submittedName>
        <fullName evidence="2">Uncharacterized protein</fullName>
    </submittedName>
</protein>
<organism evidence="2 3">
    <name type="scientific">Acorus gramineus</name>
    <name type="common">Dwarf sweet flag</name>
    <dbReference type="NCBI Taxonomy" id="55184"/>
    <lineage>
        <taxon>Eukaryota</taxon>
        <taxon>Viridiplantae</taxon>
        <taxon>Streptophyta</taxon>
        <taxon>Embryophyta</taxon>
        <taxon>Tracheophyta</taxon>
        <taxon>Spermatophyta</taxon>
        <taxon>Magnoliopsida</taxon>
        <taxon>Liliopsida</taxon>
        <taxon>Acoraceae</taxon>
        <taxon>Acorus</taxon>
    </lineage>
</organism>
<evidence type="ECO:0000313" key="2">
    <source>
        <dbReference type="EMBL" id="KAK1277734.1"/>
    </source>
</evidence>
<dbReference type="PANTHER" id="PTHR47911">
    <property type="entry name" value="HYDROXYPROLINE-RICH GLYCOPROTEIN-LIKE"/>
    <property type="match status" value="1"/>
</dbReference>
<sequence>MRGVNRLTAAAKPPYLSTSSSAFFSTSSSGGGGRGRGSSSGPPQPQRVPGQTLEAEDDSETPPPPPLGHGRGRLPPIPSSPLLPSFSSWNSSASHSAGRGRPSPDAPPPPPPSSHPRQPIFFRSRDEGGGLGRGKPSQPSDAGEENRHLRRRPQPPPPRLGAERPGREEAVMKAMDVLRRGDGATAAAPTRGGRRGGRGRGTRGRGGGGGRRYDRNAAYQDYAEGGGVVDDEAVIEDAKKRLEKTLGPEKMAELEEILEEIKDSVLPDMEVEECWHKFEAQLMIDMEPEYMMEFDRNPDIDEEHEQPAVSLRDALESIKPTLMRADGIKNEEEWEKAVEMEMKNVPKWKTLIYKHHGPPRITAKKQQQVLERVVKTLPDNIPSSVKSFTDRALLSLQSNPGWGFDKKYVFMNKLVREVSEQYK</sequence>
<dbReference type="AlphaFoldDB" id="A0AAV9BNU4"/>
<feature type="compositionally biased region" description="Low complexity" evidence="1">
    <location>
        <begin position="82"/>
        <end position="96"/>
    </location>
</feature>
<name>A0AAV9BNU4_ACOGR</name>
<feature type="compositionally biased region" description="Pro residues" evidence="1">
    <location>
        <begin position="104"/>
        <end position="114"/>
    </location>
</feature>
<dbReference type="EMBL" id="JAUJYN010000002">
    <property type="protein sequence ID" value="KAK1277734.1"/>
    <property type="molecule type" value="Genomic_DNA"/>
</dbReference>
<reference evidence="2" key="2">
    <citation type="submission" date="2023-06" db="EMBL/GenBank/DDBJ databases">
        <authorList>
            <person name="Ma L."/>
            <person name="Liu K.-W."/>
            <person name="Li Z."/>
            <person name="Hsiao Y.-Y."/>
            <person name="Qi Y."/>
            <person name="Fu T."/>
            <person name="Tang G."/>
            <person name="Zhang D."/>
            <person name="Sun W.-H."/>
            <person name="Liu D.-K."/>
            <person name="Li Y."/>
            <person name="Chen G.-Z."/>
            <person name="Liu X.-D."/>
            <person name="Liao X.-Y."/>
            <person name="Jiang Y.-T."/>
            <person name="Yu X."/>
            <person name="Hao Y."/>
            <person name="Huang J."/>
            <person name="Zhao X.-W."/>
            <person name="Ke S."/>
            <person name="Chen Y.-Y."/>
            <person name="Wu W.-L."/>
            <person name="Hsu J.-L."/>
            <person name="Lin Y.-F."/>
            <person name="Huang M.-D."/>
            <person name="Li C.-Y."/>
            <person name="Huang L."/>
            <person name="Wang Z.-W."/>
            <person name="Zhao X."/>
            <person name="Zhong W.-Y."/>
            <person name="Peng D.-H."/>
            <person name="Ahmad S."/>
            <person name="Lan S."/>
            <person name="Zhang J.-S."/>
            <person name="Tsai W.-C."/>
            <person name="Van De Peer Y."/>
            <person name="Liu Z.-J."/>
        </authorList>
    </citation>
    <scope>NUCLEOTIDE SEQUENCE</scope>
    <source>
        <strain evidence="2">SCP</strain>
        <tissue evidence="2">Leaves</tissue>
    </source>
</reference>
<proteinExistence type="predicted"/>
<feature type="compositionally biased region" description="Gly residues" evidence="1">
    <location>
        <begin position="29"/>
        <end position="38"/>
    </location>
</feature>
<evidence type="ECO:0000313" key="3">
    <source>
        <dbReference type="Proteomes" id="UP001179952"/>
    </source>
</evidence>
<accession>A0AAV9BNU4</accession>
<gene>
    <name evidence="2" type="ORF">QJS04_geneDACA021347</name>
</gene>
<dbReference type="Proteomes" id="UP001179952">
    <property type="component" value="Unassembled WGS sequence"/>
</dbReference>
<keyword evidence="3" id="KW-1185">Reference proteome</keyword>
<comment type="caution">
    <text evidence="2">The sequence shown here is derived from an EMBL/GenBank/DDBJ whole genome shotgun (WGS) entry which is preliminary data.</text>
</comment>
<feature type="compositionally biased region" description="Basic and acidic residues" evidence="1">
    <location>
        <begin position="161"/>
        <end position="182"/>
    </location>
</feature>